<evidence type="ECO:0000313" key="2">
    <source>
        <dbReference type="EMBL" id="KAL3765747.1"/>
    </source>
</evidence>
<protein>
    <submittedName>
        <fullName evidence="2">Uncharacterized protein</fullName>
    </submittedName>
</protein>
<evidence type="ECO:0000313" key="3">
    <source>
        <dbReference type="Proteomes" id="UP001530293"/>
    </source>
</evidence>
<gene>
    <name evidence="2" type="ORF">ACHAWU_009715</name>
</gene>
<proteinExistence type="predicted"/>
<feature type="region of interest" description="Disordered" evidence="1">
    <location>
        <begin position="1"/>
        <end position="25"/>
    </location>
</feature>
<organism evidence="2 3">
    <name type="scientific">Discostella pseudostelligera</name>
    <dbReference type="NCBI Taxonomy" id="259834"/>
    <lineage>
        <taxon>Eukaryota</taxon>
        <taxon>Sar</taxon>
        <taxon>Stramenopiles</taxon>
        <taxon>Ochrophyta</taxon>
        <taxon>Bacillariophyta</taxon>
        <taxon>Coscinodiscophyceae</taxon>
        <taxon>Thalassiosirophycidae</taxon>
        <taxon>Stephanodiscales</taxon>
        <taxon>Stephanodiscaceae</taxon>
        <taxon>Discostella</taxon>
    </lineage>
</organism>
<comment type="caution">
    <text evidence="2">The sequence shown here is derived from an EMBL/GenBank/DDBJ whole genome shotgun (WGS) entry which is preliminary data.</text>
</comment>
<dbReference type="AlphaFoldDB" id="A0ABD3MQ13"/>
<reference evidence="2 3" key="1">
    <citation type="submission" date="2024-10" db="EMBL/GenBank/DDBJ databases">
        <title>Updated reference genomes for cyclostephanoid diatoms.</title>
        <authorList>
            <person name="Roberts W.R."/>
            <person name="Alverson A.J."/>
        </authorList>
    </citation>
    <scope>NUCLEOTIDE SEQUENCE [LARGE SCALE GENOMIC DNA]</scope>
    <source>
        <strain evidence="2 3">AJA232-27</strain>
    </source>
</reference>
<keyword evidence="3" id="KW-1185">Reference proteome</keyword>
<evidence type="ECO:0000256" key="1">
    <source>
        <dbReference type="SAM" id="MobiDB-lite"/>
    </source>
</evidence>
<feature type="region of interest" description="Disordered" evidence="1">
    <location>
        <begin position="125"/>
        <end position="176"/>
    </location>
</feature>
<name>A0ABD3MQ13_9STRA</name>
<sequence>MTEFATTHPPTDNQAGTSMASEEEVSTTAASVVPHIFPLPMKKLKHSEWPAELREMSKKGQVLLNYRDPTGKIPFAENCYIQCITCRDGKGKSDGVIFLRRPFAVQYWEQHASGKKHKENVERYNSNTAVEDDLPRRPPKRTDLHPHLANEASIMMEEDDDIPPEPPKKKSKHSEWPAALRELSEKDQVILNYRDPSGKIPHVENMYVQCILCRDSKGKSDGVINLRRPFTINCWNQHAFGKRHRENVQRYNNMMELRAKEGDLSSLPKQRDLLSFGITKANNTNTVNEETVVGAPCSPLNMQTGETIQDSIDNSAPSTIPREKPTSNADCCGLFNCVRGDYRTILPAIHKLVSLPGDRKYTWGHLAAMPALRSTECTGKGTISVDKLGMMCAPCLDLRRTKGNSNPRRFVSGWANKLEKCFERKKKAGLSTQDVDDAKAFAKIRDIFLTQDGIPLKEEAMAQVEYYKNMMKLTT</sequence>
<feature type="compositionally biased region" description="Basic and acidic residues" evidence="1">
    <location>
        <begin position="133"/>
        <end position="148"/>
    </location>
</feature>
<dbReference type="EMBL" id="JALLBG020000092">
    <property type="protein sequence ID" value="KAL3765747.1"/>
    <property type="molecule type" value="Genomic_DNA"/>
</dbReference>
<dbReference type="Proteomes" id="UP001530293">
    <property type="component" value="Unassembled WGS sequence"/>
</dbReference>
<accession>A0ABD3MQ13</accession>